<dbReference type="OrthoDB" id="2412055at2759"/>
<reference evidence="2" key="1">
    <citation type="submission" date="2021-06" db="EMBL/GenBank/DDBJ databases">
        <authorList>
            <person name="Kallberg Y."/>
            <person name="Tangrot J."/>
            <person name="Rosling A."/>
        </authorList>
    </citation>
    <scope>NUCLEOTIDE SEQUENCE</scope>
    <source>
        <strain evidence="2">CL551</strain>
    </source>
</reference>
<dbReference type="AlphaFoldDB" id="A0A9N8ZRS9"/>
<evidence type="ECO:0000313" key="2">
    <source>
        <dbReference type="EMBL" id="CAG8504654.1"/>
    </source>
</evidence>
<comment type="caution">
    <text evidence="2">The sequence shown here is derived from an EMBL/GenBank/DDBJ whole genome shotgun (WGS) entry which is preliminary data.</text>
</comment>
<keyword evidence="3" id="KW-1185">Reference proteome</keyword>
<evidence type="ECO:0000256" key="1">
    <source>
        <dbReference type="SAM" id="MobiDB-lite"/>
    </source>
</evidence>
<feature type="region of interest" description="Disordered" evidence="1">
    <location>
        <begin position="46"/>
        <end position="66"/>
    </location>
</feature>
<feature type="compositionally biased region" description="Polar residues" evidence="1">
    <location>
        <begin position="15"/>
        <end position="26"/>
    </location>
</feature>
<accession>A0A9N8ZRS9</accession>
<proteinExistence type="predicted"/>
<name>A0A9N8ZRS9_9GLOM</name>
<organism evidence="2 3">
    <name type="scientific">Acaulospora morrowiae</name>
    <dbReference type="NCBI Taxonomy" id="94023"/>
    <lineage>
        <taxon>Eukaryota</taxon>
        <taxon>Fungi</taxon>
        <taxon>Fungi incertae sedis</taxon>
        <taxon>Mucoromycota</taxon>
        <taxon>Glomeromycotina</taxon>
        <taxon>Glomeromycetes</taxon>
        <taxon>Diversisporales</taxon>
        <taxon>Acaulosporaceae</taxon>
        <taxon>Acaulospora</taxon>
    </lineage>
</organism>
<protein>
    <submittedName>
        <fullName evidence="2">17858_t:CDS:1</fullName>
    </submittedName>
</protein>
<sequence length="122" mass="13449">MSFADQNCSKVAATSGGSSCNDNTNKSPKRERRNTLRILIHATKQLLTSPSTSPTEPGASPSSINAESTYFSFPEYETYDYDEMNVKIDDSLDSRGEVENMVVQMVKFDEMLVNGVRVLAAI</sequence>
<gene>
    <name evidence="2" type="ORF">AMORRO_LOCUS3424</name>
</gene>
<dbReference type="EMBL" id="CAJVPV010001677">
    <property type="protein sequence ID" value="CAG8504654.1"/>
    <property type="molecule type" value="Genomic_DNA"/>
</dbReference>
<dbReference type="Proteomes" id="UP000789342">
    <property type="component" value="Unassembled WGS sequence"/>
</dbReference>
<feature type="region of interest" description="Disordered" evidence="1">
    <location>
        <begin position="1"/>
        <end position="33"/>
    </location>
</feature>
<evidence type="ECO:0000313" key="3">
    <source>
        <dbReference type="Proteomes" id="UP000789342"/>
    </source>
</evidence>